<organism evidence="1 2">
    <name type="scientific">Fructilactobacillus florum 8D</name>
    <dbReference type="NCBI Taxonomy" id="1221538"/>
    <lineage>
        <taxon>Bacteria</taxon>
        <taxon>Bacillati</taxon>
        <taxon>Bacillota</taxon>
        <taxon>Bacilli</taxon>
        <taxon>Lactobacillales</taxon>
        <taxon>Lactobacillaceae</taxon>
        <taxon>Fructilactobacillus</taxon>
    </lineage>
</organism>
<evidence type="ECO:0000313" key="1">
    <source>
        <dbReference type="EMBL" id="ETO40630.1"/>
    </source>
</evidence>
<proteinExistence type="predicted"/>
<dbReference type="AlphaFoldDB" id="W9EI10"/>
<reference evidence="1 2" key="1">
    <citation type="submission" date="2012-08" db="EMBL/GenBank/DDBJ databases">
        <title>Genome sequencing of Lactobacillus florum 8D.</title>
        <authorList>
            <person name="Kim E.B."/>
            <person name="Marco M.L."/>
        </authorList>
    </citation>
    <scope>NUCLEOTIDE SEQUENCE [LARGE SCALE GENOMIC DNA]</scope>
    <source>
        <strain evidence="1 2">8D</strain>
    </source>
</reference>
<accession>W9EI10</accession>
<sequence length="45" mass="5504">MRIGDQQIQKIQKKYFDKLTNSGIYYQFTTNYQDIWNKIDELADK</sequence>
<dbReference type="Proteomes" id="UP000019474">
    <property type="component" value="Unassembled WGS sequence"/>
</dbReference>
<dbReference type="PATRIC" id="fig|1221538.3.peg.433"/>
<protein>
    <submittedName>
        <fullName evidence="1">Uncharacterized protein</fullName>
    </submittedName>
</protein>
<evidence type="ECO:0000313" key="2">
    <source>
        <dbReference type="Proteomes" id="UP000019474"/>
    </source>
</evidence>
<gene>
    <name evidence="1" type="ORF">B808_429</name>
</gene>
<comment type="caution">
    <text evidence="1">The sequence shown here is derived from an EMBL/GenBank/DDBJ whole genome shotgun (WGS) entry which is preliminary data.</text>
</comment>
<name>W9EI10_9LACO</name>
<keyword evidence="2" id="KW-1185">Reference proteome</keyword>
<dbReference type="EMBL" id="ALXG01000017">
    <property type="protein sequence ID" value="ETO40630.1"/>
    <property type="molecule type" value="Genomic_DNA"/>
</dbReference>